<dbReference type="EMBL" id="MFNE01000052">
    <property type="protein sequence ID" value="OGG93248.1"/>
    <property type="molecule type" value="Genomic_DNA"/>
</dbReference>
<organism evidence="2 3">
    <name type="scientific">Candidatus Lambdaproteobacteria bacterium RIFOXYD2_FULL_50_16</name>
    <dbReference type="NCBI Taxonomy" id="1817772"/>
    <lineage>
        <taxon>Bacteria</taxon>
        <taxon>Pseudomonadati</taxon>
        <taxon>Pseudomonadota</taxon>
        <taxon>Candidatus Lambdaproteobacteria</taxon>
    </lineage>
</organism>
<sequence length="300" mass="32356">MKGISLLLLGLLACAPVALAETCAGTDCLPKEVKDSCTVSSPSGCIDWEKGIVYATGMGVPNESFKSAAQKRYSAYQAARVVAQRNLLGLIEDINITSTQTVKMGMLENDEINIAIQGKIKHVEEFGKPKEAQDGSTWVTMRMYLRDIVSVMLKNEMFEASDKLPALEKSAATPAAPKPEIEYGGDAKTIYSGLVIDARGSGIKPAMSPKVLNAEGIEVYGSFAIEREFALEYGVASYLKDLKKAKENDRVKGNPLFIKGEAAGGAKGADVKISKEDGELLKELEKSQAFLREARVIIVL</sequence>
<dbReference type="Proteomes" id="UP000178449">
    <property type="component" value="Unassembled WGS sequence"/>
</dbReference>
<name>A0A1F6G562_9PROT</name>
<evidence type="ECO:0000313" key="3">
    <source>
        <dbReference type="Proteomes" id="UP000178449"/>
    </source>
</evidence>
<feature type="chain" id="PRO_5009524507" description="LPP20 lipoprotein" evidence="1">
    <location>
        <begin position="21"/>
        <end position="300"/>
    </location>
</feature>
<evidence type="ECO:0000313" key="2">
    <source>
        <dbReference type="EMBL" id="OGG93248.1"/>
    </source>
</evidence>
<dbReference type="STRING" id="1817772.A2527_13435"/>
<gene>
    <name evidence="2" type="ORF">A2527_13435</name>
</gene>
<evidence type="ECO:0008006" key="4">
    <source>
        <dbReference type="Google" id="ProtNLM"/>
    </source>
</evidence>
<reference evidence="2 3" key="1">
    <citation type="journal article" date="2016" name="Nat. Commun.">
        <title>Thousands of microbial genomes shed light on interconnected biogeochemical processes in an aquifer system.</title>
        <authorList>
            <person name="Anantharaman K."/>
            <person name="Brown C.T."/>
            <person name="Hug L.A."/>
            <person name="Sharon I."/>
            <person name="Castelle C.J."/>
            <person name="Probst A.J."/>
            <person name="Thomas B.C."/>
            <person name="Singh A."/>
            <person name="Wilkins M.J."/>
            <person name="Karaoz U."/>
            <person name="Brodie E.L."/>
            <person name="Williams K.H."/>
            <person name="Hubbard S.S."/>
            <person name="Banfield J.F."/>
        </authorList>
    </citation>
    <scope>NUCLEOTIDE SEQUENCE [LARGE SCALE GENOMIC DNA]</scope>
</reference>
<feature type="signal peptide" evidence="1">
    <location>
        <begin position="1"/>
        <end position="20"/>
    </location>
</feature>
<protein>
    <recommendedName>
        <fullName evidence="4">LPP20 lipoprotein</fullName>
    </recommendedName>
</protein>
<accession>A0A1F6G562</accession>
<dbReference type="AlphaFoldDB" id="A0A1F6G562"/>
<proteinExistence type="predicted"/>
<keyword evidence="1" id="KW-0732">Signal</keyword>
<evidence type="ECO:0000256" key="1">
    <source>
        <dbReference type="SAM" id="SignalP"/>
    </source>
</evidence>
<comment type="caution">
    <text evidence="2">The sequence shown here is derived from an EMBL/GenBank/DDBJ whole genome shotgun (WGS) entry which is preliminary data.</text>
</comment>